<evidence type="ECO:0000313" key="2">
    <source>
        <dbReference type="Proteomes" id="UP000193560"/>
    </source>
</evidence>
<organism evidence="1 2">
    <name type="scientific">Absidia repens</name>
    <dbReference type="NCBI Taxonomy" id="90262"/>
    <lineage>
        <taxon>Eukaryota</taxon>
        <taxon>Fungi</taxon>
        <taxon>Fungi incertae sedis</taxon>
        <taxon>Mucoromycota</taxon>
        <taxon>Mucoromycotina</taxon>
        <taxon>Mucoromycetes</taxon>
        <taxon>Mucorales</taxon>
        <taxon>Cunninghamellaceae</taxon>
        <taxon>Absidia</taxon>
    </lineage>
</organism>
<gene>
    <name evidence="1" type="ORF">BCR42DRAFT_152614</name>
</gene>
<evidence type="ECO:0008006" key="3">
    <source>
        <dbReference type="Google" id="ProtNLM"/>
    </source>
</evidence>
<accession>A0A1X2I1G2</accession>
<keyword evidence="2" id="KW-1185">Reference proteome</keyword>
<dbReference type="OrthoDB" id="2301985at2759"/>
<sequence length="330" mass="38909">MKFLEDAIRDWSTRVWVISEYNIAKKKNNLKYWFIQLSNPYIGKLSFFNFDFTNPALSSSVVKKRQFCCTTSPRDPHPVDFLFHEMIIKQLSTQTFLEMMLKSKASRNQDRFYAILPQSKYKDKVNQVSHWEINTMMSVKLKLFEIMDTQDKWNLFFLSGRSGSSNTFEVPPTFVASDICWDQFGQFVEDQPCNFDTNGINGSSAITLHHNHDLHLYYLQLVPKEYYVLPKDHMDDFDLARMISQHQKMLFNHLKLDKHCLIDFVCLHQYNVKGIPKGMNNRYDELNIVKLIGSFKENKWTLCCIPWADGTKGPKDRYNNDDYGTVFNIY</sequence>
<name>A0A1X2I1G2_9FUNG</name>
<reference evidence="1 2" key="1">
    <citation type="submission" date="2016-07" db="EMBL/GenBank/DDBJ databases">
        <title>Pervasive Adenine N6-methylation of Active Genes in Fungi.</title>
        <authorList>
            <consortium name="DOE Joint Genome Institute"/>
            <person name="Mondo S.J."/>
            <person name="Dannebaum R.O."/>
            <person name="Kuo R.C."/>
            <person name="Labutti K."/>
            <person name="Haridas S."/>
            <person name="Kuo A."/>
            <person name="Salamov A."/>
            <person name="Ahrendt S.R."/>
            <person name="Lipzen A."/>
            <person name="Sullivan W."/>
            <person name="Andreopoulos W.B."/>
            <person name="Clum A."/>
            <person name="Lindquist E."/>
            <person name="Daum C."/>
            <person name="Ramamoorthy G.K."/>
            <person name="Gryganskyi A."/>
            <person name="Culley D."/>
            <person name="Magnuson J.K."/>
            <person name="James T.Y."/>
            <person name="O'Malley M.A."/>
            <person name="Stajich J.E."/>
            <person name="Spatafora J.W."/>
            <person name="Visel A."/>
            <person name="Grigoriev I.V."/>
        </authorList>
    </citation>
    <scope>NUCLEOTIDE SEQUENCE [LARGE SCALE GENOMIC DNA]</scope>
    <source>
        <strain evidence="1 2">NRRL 1336</strain>
    </source>
</reference>
<dbReference type="EMBL" id="MCGE01000035">
    <property type="protein sequence ID" value="ORZ07344.1"/>
    <property type="molecule type" value="Genomic_DNA"/>
</dbReference>
<evidence type="ECO:0000313" key="1">
    <source>
        <dbReference type="EMBL" id="ORZ07344.1"/>
    </source>
</evidence>
<proteinExistence type="predicted"/>
<protein>
    <recommendedName>
        <fullName evidence="3">Heterokaryon incompatibility domain-containing protein</fullName>
    </recommendedName>
</protein>
<dbReference type="AlphaFoldDB" id="A0A1X2I1G2"/>
<dbReference type="STRING" id="90262.A0A1X2I1G2"/>
<dbReference type="Proteomes" id="UP000193560">
    <property type="component" value="Unassembled WGS sequence"/>
</dbReference>
<comment type="caution">
    <text evidence="1">The sequence shown here is derived from an EMBL/GenBank/DDBJ whole genome shotgun (WGS) entry which is preliminary data.</text>
</comment>